<dbReference type="PANTHER" id="PTHR15054:SF3">
    <property type="entry name" value="SARCOPLASMIC RETICULUM HISTIDINE-RICH CALCIUM-BINDING PROTEIN"/>
    <property type="match status" value="1"/>
</dbReference>
<gene>
    <name evidence="3" type="primary">LOC114780067</name>
</gene>
<evidence type="ECO:0008006" key="5">
    <source>
        <dbReference type="Google" id="ProtNLM"/>
    </source>
</evidence>
<organism evidence="3 4">
    <name type="scientific">Denticeps clupeoides</name>
    <name type="common">denticle herring</name>
    <dbReference type="NCBI Taxonomy" id="299321"/>
    <lineage>
        <taxon>Eukaryota</taxon>
        <taxon>Metazoa</taxon>
        <taxon>Chordata</taxon>
        <taxon>Craniata</taxon>
        <taxon>Vertebrata</taxon>
        <taxon>Euteleostomi</taxon>
        <taxon>Actinopterygii</taxon>
        <taxon>Neopterygii</taxon>
        <taxon>Teleostei</taxon>
        <taxon>Clupei</taxon>
        <taxon>Clupeiformes</taxon>
        <taxon>Denticipitoidei</taxon>
        <taxon>Denticipitidae</taxon>
        <taxon>Denticeps</taxon>
    </lineage>
</organism>
<feature type="region of interest" description="Disordered" evidence="1">
    <location>
        <begin position="43"/>
        <end position="176"/>
    </location>
</feature>
<keyword evidence="4" id="KW-1185">Reference proteome</keyword>
<accession>A0AAY4C4N4</accession>
<dbReference type="GeneTree" id="ENSGT00730000111459"/>
<reference evidence="3" key="1">
    <citation type="submission" date="2025-08" db="UniProtKB">
        <authorList>
            <consortium name="Ensembl"/>
        </authorList>
    </citation>
    <scope>IDENTIFICATION</scope>
</reference>
<sequence length="286" mass="31840">MSWTWLLGMLVGLLGCGIHSQEAALNSEENLDNQEEQLLEITSEENIDEDTPIAAVASSQEESGEKDHTSNEDEVVDYEILDVEPVLQTSEHNSIEEEDSESDGEYENEEIKEEDEDNNEEMLVEEEGGEEDEENGEEEDENKEDTVKEENAEGTEEPSSDIEDSYTSEASDDDKVITRYEAGGVPQFTDEKAYLKGMEEMEILEDSEVFPRYHTGSLCGVCSVCEHCSNCDKCPCKEGEMSPLCHHCQLCPVCSICPAVCDTVCTPGGFIDEFTGLIYKMFASLL</sequence>
<evidence type="ECO:0000256" key="1">
    <source>
        <dbReference type="SAM" id="MobiDB-lite"/>
    </source>
</evidence>
<reference evidence="3" key="2">
    <citation type="submission" date="2025-09" db="UniProtKB">
        <authorList>
            <consortium name="Ensembl"/>
        </authorList>
    </citation>
    <scope>IDENTIFICATION</scope>
</reference>
<dbReference type="RefSeq" id="XP_028823422.1">
    <property type="nucleotide sequence ID" value="XM_028967589.1"/>
</dbReference>
<proteinExistence type="predicted"/>
<dbReference type="Proteomes" id="UP000694580">
    <property type="component" value="Unplaced"/>
</dbReference>
<dbReference type="Ensembl" id="ENSDCDT00010033997.1">
    <property type="protein sequence ID" value="ENSDCDP00010027506.1"/>
    <property type="gene ID" value="ENSDCDG00010017398.1"/>
</dbReference>
<dbReference type="GeneID" id="114780067"/>
<dbReference type="GO" id="GO:0005509">
    <property type="term" value="F:calcium ion binding"/>
    <property type="evidence" value="ECO:0007669"/>
    <property type="project" value="InterPro"/>
</dbReference>
<dbReference type="AlphaFoldDB" id="A0AAY4C4N4"/>
<feature type="compositionally biased region" description="Acidic residues" evidence="1">
    <location>
        <begin position="96"/>
        <end position="143"/>
    </location>
</feature>
<feature type="signal peptide" evidence="2">
    <location>
        <begin position="1"/>
        <end position="20"/>
    </location>
</feature>
<keyword evidence="2" id="KW-0732">Signal</keyword>
<feature type="compositionally biased region" description="Acidic residues" evidence="1">
    <location>
        <begin position="72"/>
        <end position="82"/>
    </location>
</feature>
<protein>
    <recommendedName>
        <fullName evidence="5">Sarcoplasmic reticulum histidine-rich calcium-binding protein</fullName>
    </recommendedName>
</protein>
<feature type="chain" id="PRO_5044323506" description="Sarcoplasmic reticulum histidine-rich calcium-binding protein" evidence="2">
    <location>
        <begin position="21"/>
        <end position="286"/>
    </location>
</feature>
<dbReference type="InterPro" id="IPR015666">
    <property type="entry name" value="HRC"/>
</dbReference>
<dbReference type="PANTHER" id="PTHR15054">
    <property type="entry name" value="HISTIDINE-RICH CALCIUM-BINDING PROTEIN-RELATED"/>
    <property type="match status" value="1"/>
</dbReference>
<name>A0AAY4C4N4_9TELE</name>
<evidence type="ECO:0000256" key="2">
    <source>
        <dbReference type="SAM" id="SignalP"/>
    </source>
</evidence>
<evidence type="ECO:0000313" key="4">
    <source>
        <dbReference type="Proteomes" id="UP000694580"/>
    </source>
</evidence>
<feature type="compositionally biased region" description="Acidic residues" evidence="1">
    <location>
        <begin position="152"/>
        <end position="172"/>
    </location>
</feature>
<evidence type="ECO:0000313" key="3">
    <source>
        <dbReference type="Ensembl" id="ENSDCDP00010027506.1"/>
    </source>
</evidence>